<evidence type="ECO:0000313" key="2">
    <source>
        <dbReference type="Proteomes" id="UP000018846"/>
    </source>
</evidence>
<sequence>MQKKMKFIFENSDKVFSVRGNLAQKLAELNNNPANLETFIPYTQISEFVTFFHG</sequence>
<dbReference type="PATRIC" id="fig|1403946.3.peg.301"/>
<dbReference type="AlphaFoldDB" id="W1TZ15"/>
<accession>W1TZ15</accession>
<proteinExistence type="predicted"/>
<gene>
    <name evidence="1" type="ORF">Q615_SPAC00057G0002</name>
</gene>
<dbReference type="EMBL" id="AZMF01000057">
    <property type="protein sequence ID" value="ETI86671.1"/>
    <property type="molecule type" value="Genomic_DNA"/>
</dbReference>
<evidence type="ECO:0000313" key="1">
    <source>
        <dbReference type="EMBL" id="ETI86671.1"/>
    </source>
</evidence>
<comment type="caution">
    <text evidence="1">The sequence shown here is derived from an EMBL/GenBank/DDBJ whole genome shotgun (WGS) entry which is preliminary data.</text>
</comment>
<name>W1TZ15_STRAP</name>
<reference evidence="1 2" key="1">
    <citation type="submission" date="2013-12" db="EMBL/GenBank/DDBJ databases">
        <title>A Varibaculum cambriense genome reconstructed from a premature infant gut community with otherwise low bacterial novelty that shifts toward anaerobic metabolism during the third week of life.</title>
        <authorList>
            <person name="Brown C.T."/>
            <person name="Sharon I."/>
            <person name="Thomas B.C."/>
            <person name="Castelle C.J."/>
            <person name="Morowitz M.J."/>
            <person name="Banfield J.F."/>
        </authorList>
    </citation>
    <scope>NUCLEOTIDE SEQUENCE [LARGE SCALE GENOMIC DNA]</scope>
    <source>
        <strain evidence="2">DORA_7</strain>
    </source>
</reference>
<organism evidence="1 2">
    <name type="scientific">Streptococcus anginosus DORA_7</name>
    <dbReference type="NCBI Taxonomy" id="1403946"/>
    <lineage>
        <taxon>Bacteria</taxon>
        <taxon>Bacillati</taxon>
        <taxon>Bacillota</taxon>
        <taxon>Bacilli</taxon>
        <taxon>Lactobacillales</taxon>
        <taxon>Streptococcaceae</taxon>
        <taxon>Streptococcus</taxon>
        <taxon>Streptococcus anginosus group</taxon>
    </lineage>
</organism>
<protein>
    <submittedName>
        <fullName evidence="1">Uncharacterized protein</fullName>
    </submittedName>
</protein>
<dbReference type="Proteomes" id="UP000018846">
    <property type="component" value="Unassembled WGS sequence"/>
</dbReference>